<feature type="region of interest" description="Disordered" evidence="7">
    <location>
        <begin position="374"/>
        <end position="393"/>
    </location>
</feature>
<evidence type="ECO:0000256" key="2">
    <source>
        <dbReference type="ARBA" id="ARBA00004906"/>
    </source>
</evidence>
<dbReference type="SUPFAM" id="SSF48452">
    <property type="entry name" value="TPR-like"/>
    <property type="match status" value="1"/>
</dbReference>
<feature type="compositionally biased region" description="Acidic residues" evidence="7">
    <location>
        <begin position="1246"/>
        <end position="1273"/>
    </location>
</feature>
<feature type="active site" description="Glycyl thioester intermediate" evidence="6">
    <location>
        <position position="1490"/>
    </location>
</feature>
<feature type="region of interest" description="Disordered" evidence="7">
    <location>
        <begin position="321"/>
        <end position="366"/>
    </location>
</feature>
<dbReference type="Gene3D" id="3.30.2410.10">
    <property type="entry name" value="Hect, E3 ligase catalytic domain"/>
    <property type="match status" value="1"/>
</dbReference>
<keyword evidence="5 6" id="KW-0833">Ubl conjugation pathway</keyword>
<feature type="compositionally biased region" description="Low complexity" evidence="7">
    <location>
        <begin position="703"/>
        <end position="719"/>
    </location>
</feature>
<keyword evidence="4" id="KW-0808">Transferase</keyword>
<dbReference type="GO" id="GO:0006511">
    <property type="term" value="P:ubiquitin-dependent protein catabolic process"/>
    <property type="evidence" value="ECO:0007669"/>
    <property type="project" value="TreeGrafter"/>
</dbReference>
<dbReference type="SUPFAM" id="SSF56204">
    <property type="entry name" value="Hect, E3 ligase catalytic domain"/>
    <property type="match status" value="1"/>
</dbReference>
<dbReference type="EMBL" id="JAQMWT010000408">
    <property type="protein sequence ID" value="KAJ8601677.1"/>
    <property type="molecule type" value="Genomic_DNA"/>
</dbReference>
<feature type="region of interest" description="Disordered" evidence="7">
    <location>
        <begin position="1245"/>
        <end position="1327"/>
    </location>
</feature>
<name>A0AAD7XHI0_9STRA</name>
<dbReference type="InterPro" id="IPR000569">
    <property type="entry name" value="HECT_dom"/>
</dbReference>
<dbReference type="InterPro" id="IPR050409">
    <property type="entry name" value="E3_ubiq-protein_ligase"/>
</dbReference>
<dbReference type="Gene3D" id="3.50.30.30">
    <property type="match status" value="1"/>
</dbReference>
<dbReference type="Gene3D" id="1.25.40.10">
    <property type="entry name" value="Tetratricopeptide repeat domain"/>
    <property type="match status" value="1"/>
</dbReference>
<sequence length="1531" mass="166107">MRKRREARHSVLSRALYPGTRPGSGESGDAAEGERLRQLGNGCYSAGDVEGALALYSECVARDPSNHIAYANRSACWLRLERAEEAIDDAERCVLLSPRFAKGYLRKGAAEWKLGRVADARASYEAGMAMVDPSDDRLEREHRRLAQRSDTSARGAARAAMYRTLRVSPSLDVDGLFELLQEPERITRETVERQASQLDALLEYLARTLECDVVVLAASTPLREAYDRATFACGQLLSAAPGAASRLRNARRVVDALRHSLRCGWQMEPRARSHGVSKFAANALAIVACSHDAADDIRRLATRHLLHGMLAWLVDATPEPDLDGHDDHASRGGGQAFSERGSRRTSAEVVEEEEEEEEEESDESDSLLLASDEADLAQHPRNNSNNLAPDVERRRLDQQRQRVVCGCGALCPRLSAPTWLERLFERGAPSWVRDECEKFVDAELLSIQLCVTVRDERAPPLGLPGLVRCVARRIMKSELRVDLFVRPEWRWDAAARVADDADAPAAAAPAVVSSESSSGEAFEARPGETDAALARRLQRAFDDDAVRRSRADPQLPARRLGEWLAASLGYLVLFIDGDELFAAHACAALERLATCAKDAADRVCRGVWAGVPLLEKLSALACKDAHAVALLEALARRSSGARAAMLSLADALAGESPPDASASGAQASAPSSKAADAAPRLPAAAAAWEPAEEDDDDDDDENAAAAAAAAEEADPVANDDPPRVDHEQLSDDGATAPTPSWSEYFHELRGTLGIGSGATEDDDEMVLLANFETAAQELPIAGELVLSRSRDDGSAEVLFKMSAVPAAWNERFADSVRSEKGLCGDPSTILGSDAWQASIDGGCVLVERSAIRKSPKAPDWASAVQLCADAGAQAAIVSNDLQDDGASRPAFRMGVFGAKPPPIAGFMVNGADGDALREIFPGRAPRGNVAAYKVEVRTIRNEKKTQTTSSSTAASESLLPSAPTWPLRGVPRDVAQAWALAEVVASAAPTPELRANLEALAARMEAAEKRVWLARRLQRHHRSRALLGGPDHHHHQSLGSDVDDDYDYGVDDEPPLAFVECDRDAPQLPQLRHMLRDQVGLGAADITGDFEVRFRGESAVGSAVVRDWMDLVAHEGFVSGGGLLLTTRDHGRSFLPNPAACFVNEHWISDFELLGRLVGLALWQQVTLDLPLHAYVCEALLYDGDVDALFGPTSAATTKRLDLDLKILADLDPDLARSLRWILDTDDRSVFETLALPLTDALDFAEYGEDDDDDDEEEEEEEEEFEEEFEEEGASSSSKEEKAKATSSARRGAQPVVVSRDRDAFPRKDEEQDEVLPGPGSSVELVAGGDDLTVTPETRLDFVTRMCDWRLRESIRGPLAAMARGLRAAVPPTVLADARKMLSAGDFVRLLSGLRDIDVHDWRRNTRFAGGLRPDATEVVWFWNVVEKWAAGPKHVKDRLHQCLQFATGSRRVPIGGFAHLVGLNGGKHPFTLSSGSHLAKGSLPTAHACICTIDLPRFDSFEAAESKLLAAVQAGTKRFDEHATREDAVP</sequence>
<feature type="compositionally biased region" description="Low complexity" evidence="7">
    <location>
        <begin position="656"/>
        <end position="689"/>
    </location>
</feature>
<dbReference type="EC" id="2.3.2.26" evidence="3"/>
<evidence type="ECO:0000256" key="1">
    <source>
        <dbReference type="ARBA" id="ARBA00000885"/>
    </source>
</evidence>
<evidence type="ECO:0000313" key="9">
    <source>
        <dbReference type="EMBL" id="KAJ8601677.1"/>
    </source>
</evidence>
<feature type="compositionally biased region" description="Acidic residues" evidence="7">
    <location>
        <begin position="349"/>
        <end position="365"/>
    </location>
</feature>
<comment type="catalytic activity">
    <reaction evidence="1">
        <text>S-ubiquitinyl-[E2 ubiquitin-conjugating enzyme]-L-cysteine + [acceptor protein]-L-lysine = [E2 ubiquitin-conjugating enzyme]-L-cysteine + N(6)-ubiquitinyl-[acceptor protein]-L-lysine.</text>
        <dbReference type="EC" id="2.3.2.26"/>
    </reaction>
</comment>
<comment type="pathway">
    <text evidence="2">Protein modification; protein ubiquitination.</text>
</comment>
<dbReference type="GO" id="GO:0000209">
    <property type="term" value="P:protein polyubiquitination"/>
    <property type="evidence" value="ECO:0007669"/>
    <property type="project" value="TreeGrafter"/>
</dbReference>
<protein>
    <recommendedName>
        <fullName evidence="3">HECT-type E3 ubiquitin transferase</fullName>
        <ecNumber evidence="3">2.3.2.26</ecNumber>
    </recommendedName>
</protein>
<accession>A0AAD7XHI0</accession>
<dbReference type="SMART" id="SM00028">
    <property type="entry name" value="TPR"/>
    <property type="match status" value="3"/>
</dbReference>
<evidence type="ECO:0000256" key="6">
    <source>
        <dbReference type="PROSITE-ProRule" id="PRU00104"/>
    </source>
</evidence>
<feature type="region of interest" description="Disordered" evidence="7">
    <location>
        <begin position="1"/>
        <end position="31"/>
    </location>
</feature>
<proteinExistence type="predicted"/>
<organism evidence="9 10">
    <name type="scientific">Chrysophaeum taylorii</name>
    <dbReference type="NCBI Taxonomy" id="2483200"/>
    <lineage>
        <taxon>Eukaryota</taxon>
        <taxon>Sar</taxon>
        <taxon>Stramenopiles</taxon>
        <taxon>Ochrophyta</taxon>
        <taxon>Pelagophyceae</taxon>
        <taxon>Pelagomonadales</taxon>
        <taxon>Pelagomonadaceae</taxon>
        <taxon>Chrysophaeum</taxon>
    </lineage>
</organism>
<dbReference type="SMART" id="SM00119">
    <property type="entry name" value="HECTc"/>
    <property type="match status" value="1"/>
</dbReference>
<feature type="region of interest" description="Disordered" evidence="7">
    <location>
        <begin position="653"/>
        <end position="741"/>
    </location>
</feature>
<feature type="compositionally biased region" description="Basic and acidic residues" evidence="7">
    <location>
        <begin position="720"/>
        <end position="729"/>
    </location>
</feature>
<feature type="compositionally biased region" description="Basic and acidic residues" evidence="7">
    <location>
        <begin position="1299"/>
        <end position="1310"/>
    </location>
</feature>
<dbReference type="Gene3D" id="3.90.1750.10">
    <property type="entry name" value="Hect, E3 ligase catalytic domains"/>
    <property type="match status" value="1"/>
</dbReference>
<evidence type="ECO:0000256" key="3">
    <source>
        <dbReference type="ARBA" id="ARBA00012485"/>
    </source>
</evidence>
<gene>
    <name evidence="9" type="ORF">CTAYLR_007459</name>
</gene>
<evidence type="ECO:0000256" key="7">
    <source>
        <dbReference type="SAM" id="MobiDB-lite"/>
    </source>
</evidence>
<evidence type="ECO:0000259" key="8">
    <source>
        <dbReference type="PROSITE" id="PS50237"/>
    </source>
</evidence>
<dbReference type="Pfam" id="PF00632">
    <property type="entry name" value="HECT"/>
    <property type="match status" value="1"/>
</dbReference>
<evidence type="ECO:0000256" key="4">
    <source>
        <dbReference type="ARBA" id="ARBA00022679"/>
    </source>
</evidence>
<dbReference type="Proteomes" id="UP001230188">
    <property type="component" value="Unassembled WGS sequence"/>
</dbReference>
<dbReference type="InterPro" id="IPR019734">
    <property type="entry name" value="TPR_rpt"/>
</dbReference>
<evidence type="ECO:0000313" key="10">
    <source>
        <dbReference type="Proteomes" id="UP001230188"/>
    </source>
</evidence>
<reference evidence="9" key="1">
    <citation type="submission" date="2023-01" db="EMBL/GenBank/DDBJ databases">
        <title>Metagenome sequencing of chrysophaentin producing Chrysophaeum taylorii.</title>
        <authorList>
            <person name="Davison J."/>
            <person name="Bewley C."/>
        </authorList>
    </citation>
    <scope>NUCLEOTIDE SEQUENCE</scope>
    <source>
        <strain evidence="9">NIES-1699</strain>
    </source>
</reference>
<dbReference type="PANTHER" id="PTHR11254:SF67">
    <property type="entry name" value="E3 UBIQUITIN-PROTEIN LIGASE HUWE1"/>
    <property type="match status" value="1"/>
</dbReference>
<feature type="compositionally biased region" description="Acidic residues" evidence="7">
    <location>
        <begin position="690"/>
        <end position="702"/>
    </location>
</feature>
<dbReference type="InterPro" id="IPR035983">
    <property type="entry name" value="Hect_E3_ubiquitin_ligase"/>
</dbReference>
<evidence type="ECO:0000256" key="5">
    <source>
        <dbReference type="ARBA" id="ARBA00022786"/>
    </source>
</evidence>
<dbReference type="PANTHER" id="PTHR11254">
    <property type="entry name" value="HECT DOMAIN UBIQUITIN-PROTEIN LIGASE"/>
    <property type="match status" value="1"/>
</dbReference>
<feature type="domain" description="HECT" evidence="8">
    <location>
        <begin position="1082"/>
        <end position="1523"/>
    </location>
</feature>
<dbReference type="GO" id="GO:0061630">
    <property type="term" value="F:ubiquitin protein ligase activity"/>
    <property type="evidence" value="ECO:0007669"/>
    <property type="project" value="UniProtKB-EC"/>
</dbReference>
<keyword evidence="10" id="KW-1185">Reference proteome</keyword>
<dbReference type="PROSITE" id="PS50237">
    <property type="entry name" value="HECT"/>
    <property type="match status" value="1"/>
</dbReference>
<dbReference type="InterPro" id="IPR011990">
    <property type="entry name" value="TPR-like_helical_dom_sf"/>
</dbReference>
<comment type="caution">
    <text evidence="9">The sequence shown here is derived from an EMBL/GenBank/DDBJ whole genome shotgun (WGS) entry which is preliminary data.</text>
</comment>
<dbReference type="GO" id="GO:0005737">
    <property type="term" value="C:cytoplasm"/>
    <property type="evidence" value="ECO:0007669"/>
    <property type="project" value="TreeGrafter"/>
</dbReference>
<dbReference type="Gene3D" id="3.30.2160.10">
    <property type="entry name" value="Hect, E3 ligase catalytic domain"/>
    <property type="match status" value="1"/>
</dbReference>